<keyword evidence="4" id="KW-0804">Transcription</keyword>
<dbReference type="InterPro" id="IPR000847">
    <property type="entry name" value="LysR_HTH_N"/>
</dbReference>
<evidence type="ECO:0000256" key="4">
    <source>
        <dbReference type="ARBA" id="ARBA00023163"/>
    </source>
</evidence>
<protein>
    <submittedName>
        <fullName evidence="6">DNA-binding transcriptional regulator, LysR family</fullName>
    </submittedName>
    <submittedName>
        <fullName evidence="7">LysR family transcriptional regulator</fullName>
    </submittedName>
</protein>
<reference evidence="8" key="1">
    <citation type="submission" date="2017-06" db="EMBL/GenBank/DDBJ databases">
        <authorList>
            <person name="Varghese N."/>
            <person name="Submissions S."/>
        </authorList>
    </citation>
    <scope>NUCLEOTIDE SEQUENCE [LARGE SCALE GENOMIC DNA]</scope>
    <source>
        <strain evidence="8">DSM 26170</strain>
    </source>
</reference>
<feature type="domain" description="HTH lysR-type" evidence="5">
    <location>
        <begin position="1"/>
        <end position="60"/>
    </location>
</feature>
<dbReference type="Proteomes" id="UP000198409">
    <property type="component" value="Unassembled WGS sequence"/>
</dbReference>
<dbReference type="CDD" id="cd05466">
    <property type="entry name" value="PBP2_LTTR_substrate"/>
    <property type="match status" value="1"/>
</dbReference>
<organism evidence="6 8">
    <name type="scientific">Paracoccus sediminis</name>
    <dbReference type="NCBI Taxonomy" id="1214787"/>
    <lineage>
        <taxon>Bacteria</taxon>
        <taxon>Pseudomonadati</taxon>
        <taxon>Pseudomonadota</taxon>
        <taxon>Alphaproteobacteria</taxon>
        <taxon>Rhodobacterales</taxon>
        <taxon>Paracoccaceae</taxon>
        <taxon>Paracoccus</taxon>
    </lineage>
</organism>
<dbReference type="Pfam" id="PF03466">
    <property type="entry name" value="LysR_substrate"/>
    <property type="match status" value="1"/>
</dbReference>
<dbReference type="RefSeq" id="WP_089388907.1">
    <property type="nucleotide sequence ID" value="NZ_FZNM01000012.1"/>
</dbReference>
<dbReference type="Pfam" id="PF00126">
    <property type="entry name" value="HTH_1"/>
    <property type="match status" value="1"/>
</dbReference>
<keyword evidence="3 6" id="KW-0238">DNA-binding</keyword>
<dbReference type="Gene3D" id="1.10.10.10">
    <property type="entry name" value="Winged helix-like DNA-binding domain superfamily/Winged helix DNA-binding domain"/>
    <property type="match status" value="1"/>
</dbReference>
<comment type="similarity">
    <text evidence="1">Belongs to the LysR transcriptional regulatory family.</text>
</comment>
<keyword evidence="2" id="KW-0805">Transcription regulation</keyword>
<evidence type="ECO:0000313" key="7">
    <source>
        <dbReference type="EMBL" id="TBN47862.1"/>
    </source>
</evidence>
<evidence type="ECO:0000259" key="5">
    <source>
        <dbReference type="PROSITE" id="PS50931"/>
    </source>
</evidence>
<dbReference type="GO" id="GO:0000976">
    <property type="term" value="F:transcription cis-regulatory region binding"/>
    <property type="evidence" value="ECO:0007669"/>
    <property type="project" value="TreeGrafter"/>
</dbReference>
<dbReference type="EMBL" id="SIRL01000012">
    <property type="protein sequence ID" value="TBN47862.1"/>
    <property type="molecule type" value="Genomic_DNA"/>
</dbReference>
<name>A0A238XVI6_9RHOB</name>
<dbReference type="GO" id="GO:0003700">
    <property type="term" value="F:DNA-binding transcription factor activity"/>
    <property type="evidence" value="ECO:0007669"/>
    <property type="project" value="InterPro"/>
</dbReference>
<evidence type="ECO:0000313" key="6">
    <source>
        <dbReference type="EMBL" id="SNR62009.1"/>
    </source>
</evidence>
<dbReference type="Proteomes" id="UP000292859">
    <property type="component" value="Unassembled WGS sequence"/>
</dbReference>
<reference evidence="7 9" key="3">
    <citation type="submission" date="2019-02" db="EMBL/GenBank/DDBJ databases">
        <authorList>
            <person name="Zhang G."/>
        </authorList>
    </citation>
    <scope>NUCLEOTIDE SEQUENCE [LARGE SCALE GENOMIC DNA]</scope>
    <source>
        <strain evidence="7 9">CMB17</strain>
    </source>
</reference>
<keyword evidence="9" id="KW-1185">Reference proteome</keyword>
<proteinExistence type="inferred from homology"/>
<evidence type="ECO:0000256" key="1">
    <source>
        <dbReference type="ARBA" id="ARBA00009437"/>
    </source>
</evidence>
<dbReference type="PANTHER" id="PTHR30126">
    <property type="entry name" value="HTH-TYPE TRANSCRIPTIONAL REGULATOR"/>
    <property type="match status" value="1"/>
</dbReference>
<dbReference type="AlphaFoldDB" id="A0A238XVI6"/>
<accession>A0A238XVI6</accession>
<evidence type="ECO:0000256" key="2">
    <source>
        <dbReference type="ARBA" id="ARBA00023015"/>
    </source>
</evidence>
<dbReference type="SUPFAM" id="SSF53850">
    <property type="entry name" value="Periplasmic binding protein-like II"/>
    <property type="match status" value="1"/>
</dbReference>
<reference evidence="6" key="2">
    <citation type="submission" date="2017-06" db="EMBL/GenBank/DDBJ databases">
        <authorList>
            <person name="Kim H.J."/>
            <person name="Triplett B.A."/>
        </authorList>
    </citation>
    <scope>NUCLEOTIDE SEQUENCE [LARGE SCALE GENOMIC DNA]</scope>
    <source>
        <strain evidence="6">DSM 26170</strain>
    </source>
</reference>
<dbReference type="InterPro" id="IPR005119">
    <property type="entry name" value="LysR_subst-bd"/>
</dbReference>
<dbReference type="OrthoDB" id="528082at2"/>
<evidence type="ECO:0000313" key="9">
    <source>
        <dbReference type="Proteomes" id="UP000292859"/>
    </source>
</evidence>
<dbReference type="PROSITE" id="PS50931">
    <property type="entry name" value="HTH_LYSR"/>
    <property type="match status" value="1"/>
</dbReference>
<dbReference type="InterPro" id="IPR036390">
    <property type="entry name" value="WH_DNA-bd_sf"/>
</dbReference>
<dbReference type="SUPFAM" id="SSF46785">
    <property type="entry name" value="Winged helix' DNA-binding domain"/>
    <property type="match status" value="1"/>
</dbReference>
<dbReference type="EMBL" id="FZNM01000012">
    <property type="protein sequence ID" value="SNR62009.1"/>
    <property type="molecule type" value="Genomic_DNA"/>
</dbReference>
<dbReference type="PRINTS" id="PR00039">
    <property type="entry name" value="HTHLYSR"/>
</dbReference>
<sequence length="295" mass="32583">MRLEWLEDILAIAETGSFSGAAERRRLTQSAFSRRIKQIEDFVGVELFDRAHKPIRLKPTTIAQSEQIVMIASALRQLAVDLRRGERITSNRIVIACQHSLTAMRLPSLLQKLPTERDGIYVRLRSANLDQCTGMVLSRQADVAVVYSMPDESDDVAADFLEQLTIGSDRLVPVFNAALATAPAQGASEIPYITYPSEVFLGHVMERKILPFVDPCLRHIPRVETALTLAAVEMAKMGIGIAWVPQSLAGDGLASGCLVDLSETLPFYDLNITATRLTGEKNLAENAFWTMLKSL</sequence>
<dbReference type="Gene3D" id="3.40.190.10">
    <property type="entry name" value="Periplasmic binding protein-like II"/>
    <property type="match status" value="2"/>
</dbReference>
<evidence type="ECO:0000256" key="3">
    <source>
        <dbReference type="ARBA" id="ARBA00023125"/>
    </source>
</evidence>
<gene>
    <name evidence="7" type="ORF">EYF88_14555</name>
    <name evidence="6" type="ORF">SAMN06265378_11247</name>
</gene>
<evidence type="ECO:0000313" key="8">
    <source>
        <dbReference type="Proteomes" id="UP000198409"/>
    </source>
</evidence>
<dbReference type="InterPro" id="IPR036388">
    <property type="entry name" value="WH-like_DNA-bd_sf"/>
</dbReference>
<dbReference type="PANTHER" id="PTHR30126:SF2">
    <property type="entry name" value="HTH-TYPE TRANSCRIPTIONAL REGULATOR YJIE"/>
    <property type="match status" value="1"/>
</dbReference>